<evidence type="ECO:0000256" key="1">
    <source>
        <dbReference type="SAM" id="MobiDB-lite"/>
    </source>
</evidence>
<feature type="compositionally biased region" description="Basic and acidic residues" evidence="1">
    <location>
        <begin position="107"/>
        <end position="123"/>
    </location>
</feature>
<dbReference type="Proteomes" id="UP000078560">
    <property type="component" value="Unassembled WGS sequence"/>
</dbReference>
<accession>A0A1A8WJ72</accession>
<gene>
    <name evidence="2" type="ORF">POVCU2_0072490</name>
</gene>
<sequence>MVQDAQSQGQKLLTKEWNKILDAIITTFNSQKVNRLCYFYDDKNIDHEKHILGLHKLFRNFCIEKKERLRNKSGFRKVKEYMSWIDEKKEKYKGTPDITCRRRTITKAREHKDKGKSLSDNSKDIPIVNQDGSRILFQKSHLQEAFPLFMIILFFQPNISNVILGDASFSEPDLVFPPPIDYNDPKLKPFFEFLSNNLDGKKIHRDVDHSTKRKPVIFSKDYPTYVHGDPKITIKSKSYKPFPLGFHLSKKIIPLVLNRKHFSTIFPSQETLAIIFLSQQIPAPIYHR</sequence>
<evidence type="ECO:0000313" key="2">
    <source>
        <dbReference type="EMBL" id="SBS92166.1"/>
    </source>
</evidence>
<name>A0A1A8WJ72_PLAOA</name>
<organism evidence="2 3">
    <name type="scientific">Plasmodium ovale curtisi</name>
    <dbReference type="NCBI Taxonomy" id="864141"/>
    <lineage>
        <taxon>Eukaryota</taxon>
        <taxon>Sar</taxon>
        <taxon>Alveolata</taxon>
        <taxon>Apicomplexa</taxon>
        <taxon>Aconoidasida</taxon>
        <taxon>Haemosporida</taxon>
        <taxon>Plasmodiidae</taxon>
        <taxon>Plasmodium</taxon>
        <taxon>Plasmodium (Plasmodium)</taxon>
    </lineage>
</organism>
<dbReference type="EMBL" id="FLQU01001239">
    <property type="protein sequence ID" value="SBS92166.1"/>
    <property type="molecule type" value="Genomic_DNA"/>
</dbReference>
<proteinExistence type="predicted"/>
<protein>
    <submittedName>
        <fullName evidence="2">Uncharacterized protein</fullName>
    </submittedName>
</protein>
<reference evidence="3" key="1">
    <citation type="submission" date="2016-05" db="EMBL/GenBank/DDBJ databases">
        <authorList>
            <person name="Naeem Raeece"/>
        </authorList>
    </citation>
    <scope>NUCLEOTIDE SEQUENCE [LARGE SCALE GENOMIC DNA]</scope>
</reference>
<dbReference type="AlphaFoldDB" id="A0A1A8WJ72"/>
<evidence type="ECO:0000313" key="3">
    <source>
        <dbReference type="Proteomes" id="UP000078560"/>
    </source>
</evidence>
<feature type="region of interest" description="Disordered" evidence="1">
    <location>
        <begin position="105"/>
        <end position="125"/>
    </location>
</feature>